<evidence type="ECO:0000313" key="3">
    <source>
        <dbReference type="Proteomes" id="UP001142055"/>
    </source>
</evidence>
<proteinExistence type="predicted"/>
<evidence type="ECO:0000313" key="2">
    <source>
        <dbReference type="EMBL" id="KAJ6215991.1"/>
    </source>
</evidence>
<dbReference type="Pfam" id="PF00173">
    <property type="entry name" value="Cyt-b5"/>
    <property type="match status" value="1"/>
</dbReference>
<dbReference type="AlphaFoldDB" id="A0A9Q0RIT9"/>
<name>A0A9Q0RIT9_BLOTA</name>
<dbReference type="Proteomes" id="UP001142055">
    <property type="component" value="Chromosome 4"/>
</dbReference>
<dbReference type="InterPro" id="IPR036400">
    <property type="entry name" value="Cyt_B5-like_heme/steroid_sf"/>
</dbReference>
<accession>A0A9Q0RIT9</accession>
<sequence>MYRCKWRVYSKESTENGELVFVEPRLKISNLPFYLMEQVSKHNNVMYDVSQFVKIHSGGDIILLEAGNFIELFWRFNSQHETQQVFELLEIFRIGNLREEDRLKPSDIQVSDPSDEYISKRNPVLITDHDKC</sequence>
<dbReference type="EMBL" id="JAPWDV010000004">
    <property type="protein sequence ID" value="KAJ6215991.1"/>
    <property type="molecule type" value="Genomic_DNA"/>
</dbReference>
<protein>
    <recommendedName>
        <fullName evidence="1">Cytochrome b5 heme-binding domain-containing protein</fullName>
    </recommendedName>
</protein>
<keyword evidence="3" id="KW-1185">Reference proteome</keyword>
<evidence type="ECO:0000259" key="1">
    <source>
        <dbReference type="Pfam" id="PF00173"/>
    </source>
</evidence>
<comment type="caution">
    <text evidence="2">The sequence shown here is derived from an EMBL/GenBank/DDBJ whole genome shotgun (WGS) entry which is preliminary data.</text>
</comment>
<gene>
    <name evidence="2" type="ORF">RDWZM_010491</name>
</gene>
<reference evidence="2" key="1">
    <citation type="submission" date="2022-12" db="EMBL/GenBank/DDBJ databases">
        <title>Genome assemblies of Blomia tropicalis.</title>
        <authorList>
            <person name="Cui Y."/>
        </authorList>
    </citation>
    <scope>NUCLEOTIDE SEQUENCE</scope>
    <source>
        <tissue evidence="2">Adult mites</tissue>
    </source>
</reference>
<dbReference type="SUPFAM" id="SSF55856">
    <property type="entry name" value="Cytochrome b5-like heme/steroid binding domain"/>
    <property type="match status" value="1"/>
</dbReference>
<dbReference type="Gene3D" id="3.10.120.10">
    <property type="entry name" value="Cytochrome b5-like heme/steroid binding domain"/>
    <property type="match status" value="1"/>
</dbReference>
<feature type="domain" description="Cytochrome b5 heme-binding" evidence="1">
    <location>
        <begin position="43"/>
        <end position="97"/>
    </location>
</feature>
<organism evidence="2 3">
    <name type="scientific">Blomia tropicalis</name>
    <name type="common">Mite</name>
    <dbReference type="NCBI Taxonomy" id="40697"/>
    <lineage>
        <taxon>Eukaryota</taxon>
        <taxon>Metazoa</taxon>
        <taxon>Ecdysozoa</taxon>
        <taxon>Arthropoda</taxon>
        <taxon>Chelicerata</taxon>
        <taxon>Arachnida</taxon>
        <taxon>Acari</taxon>
        <taxon>Acariformes</taxon>
        <taxon>Sarcoptiformes</taxon>
        <taxon>Astigmata</taxon>
        <taxon>Glycyphagoidea</taxon>
        <taxon>Echimyopodidae</taxon>
        <taxon>Blomia</taxon>
    </lineage>
</organism>
<dbReference type="InterPro" id="IPR001199">
    <property type="entry name" value="Cyt_B5-like_heme/steroid-bd"/>
</dbReference>